<protein>
    <submittedName>
        <fullName evidence="2">Uncharacterized protein</fullName>
    </submittedName>
</protein>
<keyword evidence="3" id="KW-1185">Reference proteome</keyword>
<keyword evidence="1" id="KW-0732">Signal</keyword>
<dbReference type="Gene3D" id="6.10.110.10">
    <property type="match status" value="1"/>
</dbReference>
<evidence type="ECO:0000313" key="2">
    <source>
        <dbReference type="EMBL" id="RDK44362.1"/>
    </source>
</evidence>
<dbReference type="InterPro" id="IPR038213">
    <property type="entry name" value="IFI6/IFI27-like_sf"/>
</dbReference>
<dbReference type="EMBL" id="KZ851849">
    <property type="protein sequence ID" value="RDK44362.1"/>
    <property type="molecule type" value="Genomic_DNA"/>
</dbReference>
<sequence>MRLTTFLFTLIHLLALTSAAMTGNFMSMGSVYNTTQTTIQRLQQLAGHLVLDTSSLNLTGLNLTNLNLDLNLNLTQLTNWTGPVVDAAKPHIARAGNATKDYVVKHPYQTIFSIVGVFYPAGLLRLVGYGPLGPCARSLAAWSQTYWGNPVARSLRACLQSAAMNGYAAAPVLNTVRGVILSAGGYMAWKDGFGGKGEQEQEGGKEEKSR</sequence>
<accession>A0A370PQA2</accession>
<proteinExistence type="predicted"/>
<feature type="signal peptide" evidence="1">
    <location>
        <begin position="1"/>
        <end position="19"/>
    </location>
</feature>
<dbReference type="Proteomes" id="UP000254937">
    <property type="component" value="Unassembled WGS sequence"/>
</dbReference>
<evidence type="ECO:0000313" key="3">
    <source>
        <dbReference type="Proteomes" id="UP000254937"/>
    </source>
</evidence>
<gene>
    <name evidence="2" type="ORF">M752DRAFT_274728</name>
</gene>
<evidence type="ECO:0000256" key="1">
    <source>
        <dbReference type="SAM" id="SignalP"/>
    </source>
</evidence>
<feature type="chain" id="PRO_5016662138" evidence="1">
    <location>
        <begin position="20"/>
        <end position="210"/>
    </location>
</feature>
<organism evidence="2 3">
    <name type="scientific">Aspergillus phoenicis ATCC 13157</name>
    <dbReference type="NCBI Taxonomy" id="1353007"/>
    <lineage>
        <taxon>Eukaryota</taxon>
        <taxon>Fungi</taxon>
        <taxon>Dikarya</taxon>
        <taxon>Ascomycota</taxon>
        <taxon>Pezizomycotina</taxon>
        <taxon>Eurotiomycetes</taxon>
        <taxon>Eurotiomycetidae</taxon>
        <taxon>Eurotiales</taxon>
        <taxon>Aspergillaceae</taxon>
        <taxon>Aspergillus</taxon>
    </lineage>
</organism>
<reference evidence="2 3" key="1">
    <citation type="submission" date="2018-07" db="EMBL/GenBank/DDBJ databases">
        <title>Section-level genome sequencing of Aspergillus section Nigri to investigate inter- and intra-species variation.</title>
        <authorList>
            <consortium name="DOE Joint Genome Institute"/>
            <person name="Vesth T.C."/>
            <person name="Nybo J.L."/>
            <person name="Theobald S."/>
            <person name="Frisvad J.C."/>
            <person name="Larsen T.O."/>
            <person name="Nielsen K.F."/>
            <person name="Hoof J.B."/>
            <person name="Brandl J."/>
            <person name="Salamov A."/>
            <person name="Riley R."/>
            <person name="Gladden J.M."/>
            <person name="Phatale P."/>
            <person name="Nielsen M.T."/>
            <person name="Lyhne E.K."/>
            <person name="Kogle M.E."/>
            <person name="Strasser K."/>
            <person name="McDonnell E."/>
            <person name="Barry K."/>
            <person name="Clum A."/>
            <person name="Chen C."/>
            <person name="Nolan M."/>
            <person name="Sandor L."/>
            <person name="Kuo A."/>
            <person name="Lipzen A."/>
            <person name="Hainaut M."/>
            <person name="Drula E."/>
            <person name="Tsang A."/>
            <person name="Magnuson J.K."/>
            <person name="Henrissat B."/>
            <person name="Wiebenga A."/>
            <person name="Simmons B.A."/>
            <person name="Makela M.R."/>
            <person name="De vries R.P."/>
            <person name="Grigoriev I.V."/>
            <person name="Mortensen U.H."/>
            <person name="Baker S.E."/>
            <person name="Andersen M.R."/>
        </authorList>
    </citation>
    <scope>NUCLEOTIDE SEQUENCE [LARGE SCALE GENOMIC DNA]</scope>
    <source>
        <strain evidence="2 3">ATCC 13157</strain>
    </source>
</reference>
<dbReference type="AlphaFoldDB" id="A0A370PQA2"/>
<name>A0A370PQA2_ASPPH</name>